<dbReference type="Proteomes" id="UP000244005">
    <property type="component" value="Unassembled WGS sequence"/>
</dbReference>
<feature type="region of interest" description="Disordered" evidence="2">
    <location>
        <begin position="150"/>
        <end position="206"/>
    </location>
</feature>
<proteinExistence type="inferred from homology"/>
<accession>A0A2R6X4J7</accession>
<dbReference type="GO" id="GO:0016020">
    <property type="term" value="C:membrane"/>
    <property type="evidence" value="ECO:0007669"/>
    <property type="project" value="UniProtKB-SubCell"/>
</dbReference>
<evidence type="ECO:0000256" key="2">
    <source>
        <dbReference type="SAM" id="MobiDB-lite"/>
    </source>
</evidence>
<dbReference type="AlphaFoldDB" id="A0A2R6X4J7"/>
<evidence type="ECO:0000313" key="3">
    <source>
        <dbReference type="EMBL" id="PTQ41028.1"/>
    </source>
</evidence>
<dbReference type="Pfam" id="PF03134">
    <property type="entry name" value="TB2_DP1_HVA22"/>
    <property type="match status" value="1"/>
</dbReference>
<evidence type="ECO:0000313" key="4">
    <source>
        <dbReference type="Proteomes" id="UP000244005"/>
    </source>
</evidence>
<comment type="similarity">
    <text evidence="1">Belongs to the DP1 family.</text>
</comment>
<organism evidence="3 4">
    <name type="scientific">Marchantia polymorpha</name>
    <name type="common">Common liverwort</name>
    <name type="synonym">Marchantia aquatica</name>
    <dbReference type="NCBI Taxonomy" id="3197"/>
    <lineage>
        <taxon>Eukaryota</taxon>
        <taxon>Viridiplantae</taxon>
        <taxon>Streptophyta</taxon>
        <taxon>Embryophyta</taxon>
        <taxon>Marchantiophyta</taxon>
        <taxon>Marchantiopsida</taxon>
        <taxon>Marchantiidae</taxon>
        <taxon>Marchantiales</taxon>
        <taxon>Marchantiaceae</taxon>
        <taxon>Marchantia</taxon>
    </lineage>
</organism>
<dbReference type="PANTHER" id="PTHR12300">
    <property type="entry name" value="HVA22-LIKE PROTEINS"/>
    <property type="match status" value="1"/>
</dbReference>
<feature type="compositionally biased region" description="Pro residues" evidence="2">
    <location>
        <begin position="160"/>
        <end position="201"/>
    </location>
</feature>
<sequence length="304" mass="34775">MVGSLITRFVIMVLGYLYPAYECFKSVEKNRPDMEHLRFWCQYWMIIALVTVMERLGDALISWLPMYSEAKLFFIIYLWYPKTRGTTYIYATFVRPFVAQHEYEIDRNLNELRTRAGDVAFRYWQQGSTYFQSRFVELLQYLASQSPRAHPQSSVRYTYPPSPNPSAMGPKPPGPPGSSRPPPGPPPPPSSGPPPPGPPPGMMRSRPVILEDDYDVVDSHEPSVPPYLPDENVGPGGYMTRSRQRNTANRVWNFHQSYVRGLLQSEGERTLRRNANLSAAVLLRVMMVRLAILVAKGLTFKRDL</sequence>
<comment type="subcellular location">
    <subcellularLocation>
        <location evidence="1">Membrane</location>
        <topology evidence="1">Multi-pass membrane protein</topology>
    </subcellularLocation>
</comment>
<dbReference type="InterPro" id="IPR004345">
    <property type="entry name" value="TB2_DP1_HVA22"/>
</dbReference>
<name>A0A2R6X4J7_MARPO</name>
<reference evidence="4" key="1">
    <citation type="journal article" date="2017" name="Cell">
        <title>Insights into land plant evolution garnered from the Marchantia polymorpha genome.</title>
        <authorList>
            <person name="Bowman J.L."/>
            <person name="Kohchi T."/>
            <person name="Yamato K.T."/>
            <person name="Jenkins J."/>
            <person name="Shu S."/>
            <person name="Ishizaki K."/>
            <person name="Yamaoka S."/>
            <person name="Nishihama R."/>
            <person name="Nakamura Y."/>
            <person name="Berger F."/>
            <person name="Adam C."/>
            <person name="Aki S.S."/>
            <person name="Althoff F."/>
            <person name="Araki T."/>
            <person name="Arteaga-Vazquez M.A."/>
            <person name="Balasubrmanian S."/>
            <person name="Barry K."/>
            <person name="Bauer D."/>
            <person name="Boehm C.R."/>
            <person name="Briginshaw L."/>
            <person name="Caballero-Perez J."/>
            <person name="Catarino B."/>
            <person name="Chen F."/>
            <person name="Chiyoda S."/>
            <person name="Chovatia M."/>
            <person name="Davies K.M."/>
            <person name="Delmans M."/>
            <person name="Demura T."/>
            <person name="Dierschke T."/>
            <person name="Dolan L."/>
            <person name="Dorantes-Acosta A.E."/>
            <person name="Eklund D.M."/>
            <person name="Florent S.N."/>
            <person name="Flores-Sandoval E."/>
            <person name="Fujiyama A."/>
            <person name="Fukuzawa H."/>
            <person name="Galik B."/>
            <person name="Grimanelli D."/>
            <person name="Grimwood J."/>
            <person name="Grossniklaus U."/>
            <person name="Hamada T."/>
            <person name="Haseloff J."/>
            <person name="Hetherington A.J."/>
            <person name="Higo A."/>
            <person name="Hirakawa Y."/>
            <person name="Hundley H.N."/>
            <person name="Ikeda Y."/>
            <person name="Inoue K."/>
            <person name="Inoue S.I."/>
            <person name="Ishida S."/>
            <person name="Jia Q."/>
            <person name="Kakita M."/>
            <person name="Kanazawa T."/>
            <person name="Kawai Y."/>
            <person name="Kawashima T."/>
            <person name="Kennedy M."/>
            <person name="Kinose K."/>
            <person name="Kinoshita T."/>
            <person name="Kohara Y."/>
            <person name="Koide E."/>
            <person name="Komatsu K."/>
            <person name="Kopischke S."/>
            <person name="Kubo M."/>
            <person name="Kyozuka J."/>
            <person name="Lagercrantz U."/>
            <person name="Lin S.S."/>
            <person name="Lindquist E."/>
            <person name="Lipzen A.M."/>
            <person name="Lu C.W."/>
            <person name="De Luna E."/>
            <person name="Martienssen R.A."/>
            <person name="Minamino N."/>
            <person name="Mizutani M."/>
            <person name="Mizutani M."/>
            <person name="Mochizuki N."/>
            <person name="Monte I."/>
            <person name="Mosher R."/>
            <person name="Nagasaki H."/>
            <person name="Nakagami H."/>
            <person name="Naramoto S."/>
            <person name="Nishitani K."/>
            <person name="Ohtani M."/>
            <person name="Okamoto T."/>
            <person name="Okumura M."/>
            <person name="Phillips J."/>
            <person name="Pollak B."/>
            <person name="Reinders A."/>
            <person name="Rovekamp M."/>
            <person name="Sano R."/>
            <person name="Sawa S."/>
            <person name="Schmid M.W."/>
            <person name="Shirakawa M."/>
            <person name="Solano R."/>
            <person name="Spunde A."/>
            <person name="Suetsugu N."/>
            <person name="Sugano S."/>
            <person name="Sugiyama A."/>
            <person name="Sun R."/>
            <person name="Suzuki Y."/>
            <person name="Takenaka M."/>
            <person name="Takezawa D."/>
            <person name="Tomogane H."/>
            <person name="Tsuzuki M."/>
            <person name="Ueda T."/>
            <person name="Umeda M."/>
            <person name="Ward J.M."/>
            <person name="Watanabe Y."/>
            <person name="Yazaki K."/>
            <person name="Yokoyama R."/>
            <person name="Yoshitake Y."/>
            <person name="Yotsui I."/>
            <person name="Zachgo S."/>
            <person name="Schmutz J."/>
        </authorList>
    </citation>
    <scope>NUCLEOTIDE SEQUENCE [LARGE SCALE GENOMIC DNA]</scope>
    <source>
        <strain evidence="4">Tak-1</strain>
    </source>
</reference>
<dbReference type="PANTHER" id="PTHR12300:SF117">
    <property type="entry name" value="LP05237P-RELATED"/>
    <property type="match status" value="1"/>
</dbReference>
<dbReference type="OrthoDB" id="434647at2759"/>
<keyword evidence="4" id="KW-1185">Reference proteome</keyword>
<gene>
    <name evidence="3" type="ORF">MARPO_0036s0027</name>
</gene>
<dbReference type="EMBL" id="KZ772708">
    <property type="protein sequence ID" value="PTQ41028.1"/>
    <property type="molecule type" value="Genomic_DNA"/>
</dbReference>
<protein>
    <recommendedName>
        <fullName evidence="1">HVA22-like protein</fullName>
    </recommendedName>
</protein>
<evidence type="ECO:0000256" key="1">
    <source>
        <dbReference type="RuleBase" id="RU362006"/>
    </source>
</evidence>